<sequence>MALHQKEQELRSLFSQWLHNNGNETIINRLSELAEDSELQETWQSLLFELPDEMQPELIEQQHAAIFDKVYQNLIETEPGLMPAAPVRHMRPWRKYAVAAAILVLFAAGGFYFFNTGKDHPANEKITETSPGRASQQSDNNKAILTLGSGQQIILDTSANGKLAQQSGAEVIKSENGQIIYQLNDSITASQQTIDTNTVSTPRGGEYTITLPDGSIAWLNAASSISFPTAFRGNERTVTVQGEVYLQVAKNSSQPFRVKVKDALIDVVGTAFNVNAYAEEPISRITLLEGSISLKKGNERKIMKPGQQVWFRENSNTLNFSENIDTEQVVAWKNGTFDFRDQPFESVMNQIARWYDMKIVYEDKIPDVKILGIMSRNTNLSDMLKSFELTTGIKFKIENNIKPGRIIIQR</sequence>
<dbReference type="GO" id="GO:0016989">
    <property type="term" value="F:sigma factor antagonist activity"/>
    <property type="evidence" value="ECO:0007669"/>
    <property type="project" value="TreeGrafter"/>
</dbReference>
<keyword evidence="1" id="KW-0472">Membrane</keyword>
<dbReference type="InterPro" id="IPR012373">
    <property type="entry name" value="Ferrdict_sens_TM"/>
</dbReference>
<dbReference type="RefSeq" id="WP_130539817.1">
    <property type="nucleotide sequence ID" value="NZ_CP042431.1"/>
</dbReference>
<dbReference type="PANTHER" id="PTHR30273">
    <property type="entry name" value="PERIPLASMIC SIGNAL SENSOR AND SIGMA FACTOR ACTIVATOR FECR-RELATED"/>
    <property type="match status" value="1"/>
</dbReference>
<organism evidence="4 5">
    <name type="scientific">Pseudobacter ginsenosidimutans</name>
    <dbReference type="NCBI Taxonomy" id="661488"/>
    <lineage>
        <taxon>Bacteria</taxon>
        <taxon>Pseudomonadati</taxon>
        <taxon>Bacteroidota</taxon>
        <taxon>Chitinophagia</taxon>
        <taxon>Chitinophagales</taxon>
        <taxon>Chitinophagaceae</taxon>
        <taxon>Pseudobacter</taxon>
    </lineage>
</organism>
<dbReference type="Pfam" id="PF04773">
    <property type="entry name" value="FecR"/>
    <property type="match status" value="1"/>
</dbReference>
<name>A0A4Q7N1G5_9BACT</name>
<dbReference type="Pfam" id="PF16344">
    <property type="entry name" value="FecR_C"/>
    <property type="match status" value="1"/>
</dbReference>
<keyword evidence="1" id="KW-1133">Transmembrane helix</keyword>
<dbReference type="Proteomes" id="UP000293874">
    <property type="component" value="Unassembled WGS sequence"/>
</dbReference>
<evidence type="ECO:0000256" key="1">
    <source>
        <dbReference type="SAM" id="Phobius"/>
    </source>
</evidence>
<evidence type="ECO:0000259" key="3">
    <source>
        <dbReference type="Pfam" id="PF16344"/>
    </source>
</evidence>
<feature type="domain" description="FecR protein" evidence="2">
    <location>
        <begin position="198"/>
        <end position="292"/>
    </location>
</feature>
<dbReference type="InterPro" id="IPR032508">
    <property type="entry name" value="FecR_C"/>
</dbReference>
<protein>
    <submittedName>
        <fullName evidence="4">FecR family protein</fullName>
    </submittedName>
</protein>
<dbReference type="Gene3D" id="3.55.50.30">
    <property type="match status" value="1"/>
</dbReference>
<evidence type="ECO:0000313" key="5">
    <source>
        <dbReference type="Proteomes" id="UP000293874"/>
    </source>
</evidence>
<dbReference type="OrthoDB" id="629393at2"/>
<comment type="caution">
    <text evidence="4">The sequence shown here is derived from an EMBL/GenBank/DDBJ whole genome shotgun (WGS) entry which is preliminary data.</text>
</comment>
<proteinExistence type="predicted"/>
<dbReference type="AlphaFoldDB" id="A0A4Q7N1G5"/>
<keyword evidence="5" id="KW-1185">Reference proteome</keyword>
<evidence type="ECO:0000259" key="2">
    <source>
        <dbReference type="Pfam" id="PF04773"/>
    </source>
</evidence>
<accession>A0A4Q7N1G5</accession>
<reference evidence="4 5" key="1">
    <citation type="submission" date="2019-02" db="EMBL/GenBank/DDBJ databases">
        <title>Genomic Encyclopedia of Type Strains, Phase IV (KMG-IV): sequencing the most valuable type-strain genomes for metagenomic binning, comparative biology and taxonomic classification.</title>
        <authorList>
            <person name="Goeker M."/>
        </authorList>
    </citation>
    <scope>NUCLEOTIDE SEQUENCE [LARGE SCALE GENOMIC DNA]</scope>
    <source>
        <strain evidence="4 5">DSM 18116</strain>
    </source>
</reference>
<keyword evidence="1" id="KW-0812">Transmembrane</keyword>
<dbReference type="PANTHER" id="PTHR30273:SF2">
    <property type="entry name" value="PROTEIN FECR"/>
    <property type="match status" value="1"/>
</dbReference>
<feature type="domain" description="Protein FecR C-terminal" evidence="3">
    <location>
        <begin position="337"/>
        <end position="400"/>
    </location>
</feature>
<dbReference type="InterPro" id="IPR006860">
    <property type="entry name" value="FecR"/>
</dbReference>
<evidence type="ECO:0000313" key="4">
    <source>
        <dbReference type="EMBL" id="RZS75450.1"/>
    </source>
</evidence>
<gene>
    <name evidence="4" type="ORF">EV199_1316</name>
</gene>
<dbReference type="EMBL" id="SGXA01000001">
    <property type="protein sequence ID" value="RZS75450.1"/>
    <property type="molecule type" value="Genomic_DNA"/>
</dbReference>
<feature type="transmembrane region" description="Helical" evidence="1">
    <location>
        <begin position="96"/>
        <end position="114"/>
    </location>
</feature>
<dbReference type="Gene3D" id="2.60.120.1440">
    <property type="match status" value="1"/>
</dbReference>